<feature type="compositionally biased region" description="Polar residues" evidence="4">
    <location>
        <begin position="753"/>
        <end position="793"/>
    </location>
</feature>
<evidence type="ECO:0000256" key="2">
    <source>
        <dbReference type="ARBA" id="ARBA00022737"/>
    </source>
</evidence>
<dbReference type="PROSITE" id="PS50082">
    <property type="entry name" value="WD_REPEATS_2"/>
    <property type="match status" value="3"/>
</dbReference>
<dbReference type="Gene3D" id="2.130.10.10">
    <property type="entry name" value="YVTN repeat-like/Quinoprotein amine dehydrogenase"/>
    <property type="match status" value="1"/>
</dbReference>
<feature type="region of interest" description="Disordered" evidence="4">
    <location>
        <begin position="894"/>
        <end position="976"/>
    </location>
</feature>
<feature type="compositionally biased region" description="Acidic residues" evidence="4">
    <location>
        <begin position="264"/>
        <end position="273"/>
    </location>
</feature>
<name>A0A7J6CGB4_9TELE</name>
<dbReference type="Proteomes" id="UP000579812">
    <property type="component" value="Unassembled WGS sequence"/>
</dbReference>
<dbReference type="InterPro" id="IPR001680">
    <property type="entry name" value="WD40_rpt"/>
</dbReference>
<protein>
    <recommendedName>
        <fullName evidence="5">F-box domain-containing protein</fullName>
    </recommendedName>
</protein>
<dbReference type="InterPro" id="IPR019775">
    <property type="entry name" value="WD40_repeat_CS"/>
</dbReference>
<evidence type="ECO:0000256" key="3">
    <source>
        <dbReference type="PROSITE-ProRule" id="PRU00221"/>
    </source>
</evidence>
<gene>
    <name evidence="6" type="ORF">G5714_012349</name>
</gene>
<dbReference type="InterPro" id="IPR001810">
    <property type="entry name" value="F-box_dom"/>
</dbReference>
<dbReference type="PROSITE" id="PS50294">
    <property type="entry name" value="WD_REPEATS_REGION"/>
    <property type="match status" value="2"/>
</dbReference>
<evidence type="ECO:0000313" key="7">
    <source>
        <dbReference type="Proteomes" id="UP000579812"/>
    </source>
</evidence>
<keyword evidence="7" id="KW-1185">Reference proteome</keyword>
<dbReference type="InterPro" id="IPR051075">
    <property type="entry name" value="SCF_subunit_WD-repeat"/>
</dbReference>
<dbReference type="Gene3D" id="1.20.1280.50">
    <property type="match status" value="1"/>
</dbReference>
<evidence type="ECO:0000259" key="5">
    <source>
        <dbReference type="PROSITE" id="PS50181"/>
    </source>
</evidence>
<dbReference type="EMBL" id="JAAMOB010000012">
    <property type="protein sequence ID" value="KAF4106359.1"/>
    <property type="molecule type" value="Genomic_DNA"/>
</dbReference>
<feature type="repeat" description="WD" evidence="3">
    <location>
        <begin position="590"/>
        <end position="623"/>
    </location>
</feature>
<evidence type="ECO:0000256" key="4">
    <source>
        <dbReference type="SAM" id="MobiDB-lite"/>
    </source>
</evidence>
<feature type="compositionally biased region" description="Polar residues" evidence="4">
    <location>
        <begin position="938"/>
        <end position="971"/>
    </location>
</feature>
<reference evidence="6 7" key="1">
    <citation type="submission" date="2020-04" db="EMBL/GenBank/DDBJ databases">
        <title>Chromosome-level genome assembly of a cyprinid fish Onychostoma macrolepis by integration of Nanopore Sequencing, Bionano and Hi-C technology.</title>
        <authorList>
            <person name="Wang D."/>
        </authorList>
    </citation>
    <scope>NUCLEOTIDE SEQUENCE [LARGE SCALE GENOMIC DNA]</scope>
    <source>
        <strain evidence="6">SWU-2019</strain>
        <tissue evidence="6">Muscle</tissue>
    </source>
</reference>
<dbReference type="InterPro" id="IPR015943">
    <property type="entry name" value="WD40/YVTN_repeat-like_dom_sf"/>
</dbReference>
<dbReference type="PROSITE" id="PS50181">
    <property type="entry name" value="FBOX"/>
    <property type="match status" value="1"/>
</dbReference>
<dbReference type="CDD" id="cd22136">
    <property type="entry name" value="F-box_FBXW10"/>
    <property type="match status" value="1"/>
</dbReference>
<dbReference type="InterPro" id="IPR036322">
    <property type="entry name" value="WD40_repeat_dom_sf"/>
</dbReference>
<organism evidence="6 7">
    <name type="scientific">Onychostoma macrolepis</name>
    <dbReference type="NCBI Taxonomy" id="369639"/>
    <lineage>
        <taxon>Eukaryota</taxon>
        <taxon>Metazoa</taxon>
        <taxon>Chordata</taxon>
        <taxon>Craniata</taxon>
        <taxon>Vertebrata</taxon>
        <taxon>Euteleostomi</taxon>
        <taxon>Actinopterygii</taxon>
        <taxon>Neopterygii</taxon>
        <taxon>Teleostei</taxon>
        <taxon>Ostariophysi</taxon>
        <taxon>Cypriniformes</taxon>
        <taxon>Cyprinidae</taxon>
        <taxon>Acrossocheilinae</taxon>
        <taxon>Onychostoma</taxon>
    </lineage>
</organism>
<feature type="compositionally biased region" description="Basic and acidic residues" evidence="4">
    <location>
        <begin position="828"/>
        <end position="850"/>
    </location>
</feature>
<feature type="region of interest" description="Disordered" evidence="4">
    <location>
        <begin position="1036"/>
        <end position="1059"/>
    </location>
</feature>
<feature type="domain" description="F-box" evidence="5">
    <location>
        <begin position="293"/>
        <end position="337"/>
    </location>
</feature>
<feature type="repeat" description="WD" evidence="3">
    <location>
        <begin position="509"/>
        <end position="548"/>
    </location>
</feature>
<proteinExistence type="predicted"/>
<dbReference type="PANTHER" id="PTHR19872">
    <property type="entry name" value="UBIQUITIN LIGASE SPECIFICITY FACTOR/HREP PROTEIN"/>
    <property type="match status" value="1"/>
</dbReference>
<dbReference type="AlphaFoldDB" id="A0A7J6CGB4"/>
<evidence type="ECO:0000256" key="1">
    <source>
        <dbReference type="ARBA" id="ARBA00022574"/>
    </source>
</evidence>
<dbReference type="Pfam" id="PF00400">
    <property type="entry name" value="WD40"/>
    <property type="match status" value="3"/>
</dbReference>
<dbReference type="InterPro" id="IPR036047">
    <property type="entry name" value="F-box-like_dom_sf"/>
</dbReference>
<dbReference type="SUPFAM" id="SSF81383">
    <property type="entry name" value="F-box domain"/>
    <property type="match status" value="1"/>
</dbReference>
<dbReference type="PROSITE" id="PS00678">
    <property type="entry name" value="WD_REPEATS_1"/>
    <property type="match status" value="1"/>
</dbReference>
<feature type="region of interest" description="Disordered" evidence="4">
    <location>
        <begin position="751"/>
        <end position="864"/>
    </location>
</feature>
<sequence length="1059" mass="119782">MTEVKCLKGESGDSVLEWSCKGEDEEFNICGRCQSCVLSEKLHHSTQWMKKAGGASQRRFLTGILVRCHNLQILENLQSVLQVTSGKDFTYARSRGQLSRPEDSIWRMDGALDTKLKGMDTLETWEWFRKSPDCIKSKYVLGLLSLCDTSLLHMLGNLVHILIVWEKHKFLQFSSTDLSVTESRVSYRSESDHTDLDLLIQACSVYETADLPQEAHQGSRTDVLKQGLSEQLNDSKSLKSICDVVELDVQNVDPWNRRTKGQDSDSDCLDDPDPALTVVPRSSKSLSGVSRHRDFIRSLPVDIAKRILGLLDKVSLYSCRRVSMHWQCLTEEVLTEIEVKKSVEKQAMILQGNSASKVNPVYAKICEVVVPISEEDKHFRHGESFPKHKLLQERDLDSIYKGFKTKTVQLEERNVYCGVYNISVLLEREDPSRVMHYAGGQLVAVGSKDRIIRLLHVPSLKEIPPVIQGHAGSIRAVLVCEERDLVISASYDLSIRCWNLKTGVCMIIFHGHFGTINCLDLYEDRLVSGAKDCRVKVWNLLTGKCVENLKFKHLKPIMCVKINETLVVSSCAGGQIRIWSMETASLIRQISGHQGAVLCLCIDQWHILSGGSDGVVKAWSTNSRFKKCLRIFQHPKEVLTMSFLFLRIITGCMDGKIRIFNFLTGDCLRVIKTNMKQCPVLSLHTHHNTVVVNNRSSVLMLQFAEVHWDYSASAVRNFFAQSHVSPENVLQNAERMTRGSSSRLKCRSHHFKSLSTPSVQRPQDAQQESTRAATWSQLQTCRHSRVSISPQSESHTRPRSVLSTGRPVSGCKDFQNRVSQTQSTSTSRLDKKTFDTKHSVLSRSEKAARDRVRKRGPHHPMTQDLILLRTSSAQQGQYSDLARSNMELNARVRDAWGPDSSKEPSFQTNTKKSSEIHTPFTTHSADLSPQSSSQSRQTCFTPHSLPKQSQRSFKVVGSRTNKIGPLNTTSPEDGKTPQRLFIRRTSMPTHCNEDFEVTNKTSSYHVPLNPFRGHGDFQLRTDTQLEAYIQECTRQQQIHKHGSGDDQGKTVWKRSHCHQ</sequence>
<feature type="compositionally biased region" description="Low complexity" evidence="4">
    <location>
        <begin position="928"/>
        <end position="937"/>
    </location>
</feature>
<evidence type="ECO:0000313" key="6">
    <source>
        <dbReference type="EMBL" id="KAF4106359.1"/>
    </source>
</evidence>
<accession>A0A7J6CGB4</accession>
<comment type="caution">
    <text evidence="6">The sequence shown here is derived from an EMBL/GenBank/DDBJ whole genome shotgun (WGS) entry which is preliminary data.</text>
</comment>
<dbReference type="PANTHER" id="PTHR19872:SF7">
    <property type="entry name" value="F-BOX AND WD REPEAT DOMAIN CONTAINING PROTEIN 10B-RELATED"/>
    <property type="match status" value="1"/>
</dbReference>
<dbReference type="SMART" id="SM00320">
    <property type="entry name" value="WD40"/>
    <property type="match status" value="5"/>
</dbReference>
<keyword evidence="2" id="KW-0677">Repeat</keyword>
<dbReference type="CDD" id="cd00200">
    <property type="entry name" value="WD40"/>
    <property type="match status" value="1"/>
</dbReference>
<keyword evidence="1 3" id="KW-0853">WD repeat</keyword>
<feature type="region of interest" description="Disordered" evidence="4">
    <location>
        <begin position="255"/>
        <end position="274"/>
    </location>
</feature>
<dbReference type="SUPFAM" id="SSF50978">
    <property type="entry name" value="WD40 repeat-like"/>
    <property type="match status" value="1"/>
</dbReference>
<feature type="repeat" description="WD" evidence="3">
    <location>
        <begin position="467"/>
        <end position="508"/>
    </location>
</feature>